<name>A0A8J8JU06_9BACT</name>
<feature type="binding site" evidence="2">
    <location>
        <position position="371"/>
    </location>
    <ligand>
        <name>Zn(2+)</name>
        <dbReference type="ChEBI" id="CHEBI:29105"/>
        <note>catalytic</note>
    </ligand>
</feature>
<dbReference type="InterPro" id="IPR034015">
    <property type="entry name" value="M1_LTA4H"/>
</dbReference>
<dbReference type="Proteomes" id="UP000598971">
    <property type="component" value="Unassembled WGS sequence"/>
</dbReference>
<gene>
    <name evidence="4" type="ORF">GD597_13785</name>
</gene>
<feature type="binding site" evidence="2">
    <location>
        <position position="375"/>
    </location>
    <ligand>
        <name>Zn(2+)</name>
        <dbReference type="ChEBI" id="CHEBI:29105"/>
        <note>catalytic</note>
    </ligand>
</feature>
<sequence length="944" mass="108351">MRYFLFIFFSILLSVVNGQQNYWQQQVNYTINVQLDDVNNTLTGFEQMEYLNNSPDTLGFIYLHLWQNAYKNDRTTFSEQLLHSDRTDFYFSNDDKRGFINQLDIKVNNTPAVFETDSAHIDIIKLLLPTPLAPHSKAIISTPFFVKLPYNFSRGGHAGQSYQITQWYPKAALYDSHGWHPMPYTDQGEFYNDFGDYTVHIALPANYKVGATGLLLSREETTANVLPAAFDNNSNKIKKPFFPKKQVEETTVVASSRKLQTLTYTANNVTDFAWFADKRFIVKADTIQLASHTVKAFCYILPENAELYAHSMQFLKKAVHFYSNQFGDYPYPSVSVVSCPQELFRVTSMEYPMITLMCEETEMELDATIAHEVGHNWLQAILATNERDHAWMDEGFNTFIERKYRQRYYPIDETKAIKGVDFSGLNGAGAHFLLNNLIALHKDQPIDLTSKAYSFNNYGAIVYEKTADWLEQLEKEIGVDAMHRVMQLYFKNYGFKHPQPADLKQVAERVTGKDLSYQFNKIYQTGWLDSSTIKKTTQLKILIPGLDNKHHYINLSPIAGYNSYDKIMIGAVLHNYQLPLQKFQFLVAPLYATGSSKLNGAARIAVNRFTQKQWLETSLSAVSYSINQFETGNNKPLILGMQRIVPSVKLTIYNKDLREKDKWVLQARSFLLKEDLLDFTTITTPTDTFDVLDKKASAYLINQLAVGYENNRILYPYNARLIIDQGSKFIRVGFTGNYFFNYKNGEQGINARFFAGKFVYLTPKTFLSAYETGRYHLNLSAPKGNEDYTFSNYFIGRNEFEGFKSQQVMERDGFFKVGTDLLGNKIGKSDDWIMALNISGNIPDKYNPLSILPVAIPLKFFFDIGTYSEAWQDNAASGRFVYDAGLQLSLLKDGINIYFPLLYSKVYGDYYKSTLGDKRFWKTVSFNINLSALRPNNISRELPL</sequence>
<keyword evidence="2" id="KW-0479">Metal-binding</keyword>
<keyword evidence="2" id="KW-0862">Zinc</keyword>
<feature type="active site" description="Proton acceptor" evidence="1">
    <location>
        <position position="372"/>
    </location>
</feature>
<reference evidence="4" key="1">
    <citation type="submission" date="2019-10" db="EMBL/GenBank/DDBJ databases">
        <title>Draft genome sequence of Panacibacter sp. KCS-6.</title>
        <authorList>
            <person name="Yim K.J."/>
        </authorList>
    </citation>
    <scope>NUCLEOTIDE SEQUENCE</scope>
    <source>
        <strain evidence="4">KCS-6</strain>
    </source>
</reference>
<comment type="cofactor">
    <cofactor evidence="2">
        <name>Zn(2+)</name>
        <dbReference type="ChEBI" id="CHEBI:29105"/>
    </cofactor>
    <text evidence="2">Binds 1 zinc ion per subunit.</text>
</comment>
<protein>
    <recommendedName>
        <fullName evidence="3">Peptidase M1 membrane alanine aminopeptidase domain-containing protein</fullName>
    </recommendedName>
</protein>
<dbReference type="RefSeq" id="WP_171608479.1">
    <property type="nucleotide sequence ID" value="NZ_WHPF01000009.1"/>
</dbReference>
<feature type="binding site" evidence="2">
    <location>
        <position position="394"/>
    </location>
    <ligand>
        <name>Zn(2+)</name>
        <dbReference type="ChEBI" id="CHEBI:29105"/>
        <note>catalytic</note>
    </ligand>
</feature>
<dbReference type="Gene3D" id="1.10.390.10">
    <property type="entry name" value="Neutral Protease Domain 2"/>
    <property type="match status" value="1"/>
</dbReference>
<dbReference type="CDD" id="cd09604">
    <property type="entry name" value="M1_APN_like"/>
    <property type="match status" value="1"/>
</dbReference>
<accession>A0A8J8JU06</accession>
<dbReference type="Pfam" id="PF01433">
    <property type="entry name" value="Peptidase_M1"/>
    <property type="match status" value="1"/>
</dbReference>
<evidence type="ECO:0000259" key="3">
    <source>
        <dbReference type="Pfam" id="PF01433"/>
    </source>
</evidence>
<dbReference type="PANTHER" id="PTHR45726">
    <property type="entry name" value="LEUKOTRIENE A-4 HYDROLASE"/>
    <property type="match status" value="1"/>
</dbReference>
<feature type="domain" description="Peptidase M1 membrane alanine aminopeptidase" evidence="3">
    <location>
        <begin position="312"/>
        <end position="516"/>
    </location>
</feature>
<dbReference type="InterPro" id="IPR014782">
    <property type="entry name" value="Peptidase_M1_dom"/>
</dbReference>
<proteinExistence type="predicted"/>
<dbReference type="SUPFAM" id="SSF55486">
    <property type="entry name" value="Metalloproteases ('zincins'), catalytic domain"/>
    <property type="match status" value="1"/>
</dbReference>
<evidence type="ECO:0000256" key="2">
    <source>
        <dbReference type="PIRSR" id="PIRSR634015-3"/>
    </source>
</evidence>
<dbReference type="GO" id="GO:0008237">
    <property type="term" value="F:metallopeptidase activity"/>
    <property type="evidence" value="ECO:0007669"/>
    <property type="project" value="InterPro"/>
</dbReference>
<keyword evidence="5" id="KW-1185">Reference proteome</keyword>
<organism evidence="4 5">
    <name type="scientific">Limnovirga soli</name>
    <dbReference type="NCBI Taxonomy" id="2656915"/>
    <lineage>
        <taxon>Bacteria</taxon>
        <taxon>Pseudomonadati</taxon>
        <taxon>Bacteroidota</taxon>
        <taxon>Chitinophagia</taxon>
        <taxon>Chitinophagales</taxon>
        <taxon>Chitinophagaceae</taxon>
        <taxon>Limnovirga</taxon>
    </lineage>
</organism>
<dbReference type="PANTHER" id="PTHR45726:SF3">
    <property type="entry name" value="LEUKOTRIENE A-4 HYDROLASE"/>
    <property type="match status" value="1"/>
</dbReference>
<evidence type="ECO:0000313" key="5">
    <source>
        <dbReference type="Proteomes" id="UP000598971"/>
    </source>
</evidence>
<dbReference type="AlphaFoldDB" id="A0A8J8JU06"/>
<comment type="caution">
    <text evidence="4">The sequence shown here is derived from an EMBL/GenBank/DDBJ whole genome shotgun (WGS) entry which is preliminary data.</text>
</comment>
<dbReference type="EMBL" id="WHPF01000009">
    <property type="protein sequence ID" value="NNV56538.1"/>
    <property type="molecule type" value="Genomic_DNA"/>
</dbReference>
<evidence type="ECO:0000313" key="4">
    <source>
        <dbReference type="EMBL" id="NNV56538.1"/>
    </source>
</evidence>
<dbReference type="InterPro" id="IPR027268">
    <property type="entry name" value="Peptidase_M4/M1_CTD_sf"/>
</dbReference>
<dbReference type="GO" id="GO:0008270">
    <property type="term" value="F:zinc ion binding"/>
    <property type="evidence" value="ECO:0007669"/>
    <property type="project" value="InterPro"/>
</dbReference>
<feature type="active site" description="Proton donor" evidence="1">
    <location>
        <position position="463"/>
    </location>
</feature>
<evidence type="ECO:0000256" key="1">
    <source>
        <dbReference type="PIRSR" id="PIRSR634015-1"/>
    </source>
</evidence>